<dbReference type="InterPro" id="IPR056823">
    <property type="entry name" value="TEN-like_YD-shell"/>
</dbReference>
<feature type="compositionally biased region" description="Low complexity" evidence="2">
    <location>
        <begin position="235"/>
        <end position="253"/>
    </location>
</feature>
<dbReference type="Pfam" id="PF19077">
    <property type="entry name" value="Big_13"/>
    <property type="match status" value="1"/>
</dbReference>
<feature type="compositionally biased region" description="Low complexity" evidence="2">
    <location>
        <begin position="128"/>
        <end position="144"/>
    </location>
</feature>
<evidence type="ECO:0000313" key="7">
    <source>
        <dbReference type="Proteomes" id="UP000676565"/>
    </source>
</evidence>
<dbReference type="Gene3D" id="2.180.10.10">
    <property type="entry name" value="RHS repeat-associated core"/>
    <property type="match status" value="7"/>
</dbReference>
<dbReference type="Proteomes" id="UP000676565">
    <property type="component" value="Unassembled WGS sequence"/>
</dbReference>
<dbReference type="InterPro" id="IPR050708">
    <property type="entry name" value="T6SS_VgrG/RHS"/>
</dbReference>
<evidence type="ECO:0000256" key="1">
    <source>
        <dbReference type="ARBA" id="ARBA00022737"/>
    </source>
</evidence>
<feature type="region of interest" description="Disordered" evidence="2">
    <location>
        <begin position="118"/>
        <end position="279"/>
    </location>
</feature>
<evidence type="ECO:0000313" key="6">
    <source>
        <dbReference type="EMBL" id="MBP3957828.1"/>
    </source>
</evidence>
<keyword evidence="7" id="KW-1185">Reference proteome</keyword>
<organism evidence="6 7">
    <name type="scientific">Gemmata palustris</name>
    <dbReference type="NCBI Taxonomy" id="2822762"/>
    <lineage>
        <taxon>Bacteria</taxon>
        <taxon>Pseudomonadati</taxon>
        <taxon>Planctomycetota</taxon>
        <taxon>Planctomycetia</taxon>
        <taxon>Gemmatales</taxon>
        <taxon>Gemmataceae</taxon>
        <taxon>Gemmata</taxon>
    </lineage>
</organism>
<dbReference type="InterPro" id="IPR031325">
    <property type="entry name" value="RHS_repeat"/>
</dbReference>
<keyword evidence="1" id="KW-0677">Repeat</keyword>
<dbReference type="InterPro" id="IPR013783">
    <property type="entry name" value="Ig-like_fold"/>
</dbReference>
<feature type="compositionally biased region" description="Basic and acidic residues" evidence="2">
    <location>
        <begin position="147"/>
        <end position="158"/>
    </location>
</feature>
<sequence length="3577" mass="372340">MPRRLRLWIDPFAALQDLRAFVTARCRAAWRRLATAPGPDHRVQPFKLELHPMDWRNPPSETIGGTVLPLAATAAAAAAAVYFATTFEARAAHAGAGAAGPGTDPLGYDTSPALVLPVALEPDPGAPGPSSTGPGPAPDGAGSTLRADPEEPDPKDAPGEPGASGTPETDGGTFAGIGGGGATAGGTGSSAPGGTDGSAPVGGFDGGSGLGGAGTPNFYPRSVGVSGGTGGAGTGTSNTTAADPAAPGAAGAADGTGAGGAGQSAVDGGPPSGVPAGRAGAALKFDTSTQPVRFVRNAGQWADGLDFVARGAGYQVAVARDSATVALARTATDAERERFGGGTVFDALRLEWAGASPDTQARGEGQLDSVSNYLIGSDSKGWHTGVAEYAAVRYADLWAGVDLVYRGAGTKQIEYDLVVKPGAAPDEPGFTVRGADARVDEKGQLVLTTAAGTELVQSAPVVYQTAGDGAREPVTGAYRLRADGSVGFAVGAYDPRRELVIDPVLVYTTNFGGSGTDVAYGVASDIYGSTAAAVGYTESADFPTTAAFDATLGSTRDAFVTRLGPTGTLVWSTYLGGGGAGPGGSDEAHGVAFGGGYVYVTGQTGSTNFPVTPGAYQTAPAFASFSYDAFLTALMSDGSGLVYSTHLGGTGPAVANGVAVDWTGEAVVVGYTGKGPFGADFPTLNAAQGARGGVRDAFVTRFNAAGSGLVFSTFLGGSASSLETAYGVGIETNGAINVVGVTDSSDFPVPISGYDRTFSGGSDAFVMRYTASGAISTGTLFGGSGGETGYALGLDNQDRVYVTGSTTSTDLPTRNPVQAASGGGQDAFVAKFTSLTYAPDFATYQGGGGTDAGYGIEADTDWRAVVTGTGGAVVRYNRAGTAIEFTGTGSGLTTGYAVATGGNEMYAAGAGPFANAVVVRFGDIPAPVITGFADDTGSSNTDRLTYDTTPTINGIGPSGATISVYRRRTVDALPALLGTTTATVGGLWTYTYSNGSVNGAYVLTATATSGGLTSVPSNPLTFTLDTTPPAVAVAVATQTYDRRPPVAVTASDLYGLSAAGTVVLDVDLNGDNDYLDAGEANFASGVLTNGAVTFDSYATYLTVGVTAHVRARALDLAGNEGTSAPQSVLVSASPATWAAVSATPALRSGYAGAYGWTTVTDALVYAGNVTASVALDLDVSTTACGCQDPYLVYNSQEAAPAPTVQVRVQSDNALGVPTQVLGTLTWDGVAIGTVAYDLSAVSPGGEWVFGMAPATNLGTGRHTYALDLFVDFPGTINDVSRSVTGQTFLVDRSGSAYGAGWSFSNTDALVPVAASGAYPAGLLRLYGKGGWAFYASAGGSAYTSPPGDAGTLAAVAGGWRYTGWDGKVLAFDSSGRMTTWTSADGTETMTYTYDGAGAGTAMRVATMAGPDGGVATFSYTGGLASSVLAPGARTTTFTLSGSDLVTVTDPGAKTHTFVYTAHRLATETENGAATAYSYSNGLARTVSATVGWGTITAALATGVGKAGTVTGGGVRGDYTDARGNATVTAFNTFGQPLQRVAPDGGTEAYARDANGYVTGYTDQLNRVTAYTVNARGQVTQTVRPDLTVATVAYGGANGALSAYTDPRGGLWTYTSDVYGRQTAAKDPLGRVTTYTYAAGLLQTAVDPLGNVTTYLYDAARRPVGALVGGAVTGTIGYDAAGNAVTWTDALGKATTTGYDGAGRVTGVTDALGKTTTSTYAASGQLLSTTDPLGNVTSYVYDVPGNVIAVIEGYGTGLARRTTSVYDAAGNRIASIDPLGHRTTTVLDALNRAVAIIDAMGNVSTTVYDLSGQVVATVDALGRVTRPGYDALGQQVTITDAMGNVSTTVYDADSHVIATVDPLGHRSTSTYDGAGQMIASVDPLGKATSYGYDGAGRRVTATDPRGNVTTTQYDARGRAEATIDALGKRTTSVYDPADRVTATVDPLGNRTSYAYDAAGRVFETKDALGKVTTTVYDAAGHVIATVDPLGNRTTTVYDALNRVVATQDALGKYATTVYDAADRVLATVDALGNRTTYMYDDLNRVTTTQDPLGNQNSTRFDAVGNVVRTFDASGRAPTMTYDGLDRLITTTDPLGAVSTVSYDAAGHQVAATDPLGRVTTATYDDADRVTEVIDALGNRTTTVYDAAGNVIATVDALGRRATSTFDVLNRVVTVQNALNQVSTVVYDAAGNVISVTDALNHTTTSTFDALNRISVVTDARGKSTTTSYDAAGNVISVTDPLNHTTTWLYDRLNRASVVTDARGKSTTTSYDAVGNVISVTDPLNRVTTFGYDARNLPVMRTDPAGNVWTTQYDGLGRGWRQIDPLGHDTRIFFDAAGRAVESYDAAGGRRTTVLDGAGNAIASVDPLGNRTTVSFDALDRPVGTQDALGFRSTSLYDAVGNVTVTVDALNRRTTTAFDALNRVMTVKDARNGVSSTTYDAAGNVATRTDPLGHTTSYGYDTVNRVVITTNALGKVVTTAYDDVGNLISSTDPLSHTTTWVYDQVNRRVETIDPLNNRTTSVYDAAGQPSAWVDELGNRTSYVYDPRGLVQTVTDPFGKVTTSVYDAAGNRTAVINARGYVTTSTYDALNRVIATTDALGNRTTRVYDAAGNAVAMIDPLGYRATNVYDQLNQVIATVNALGNRATTGYDAVGNIATRTDGLNRATSYGYDELNRAITETDPRGFTTTIAYDAVGNQVGLIDAVGNRTTWAYDADDRVTSEINPFGASKTYAYDAAGRQTSQMDRLGQRRDYAFDDTNRVLTEKWYAVGGALTQTQTWTYDGAGNMLTALDPDGAYTLTYDALNRVTTVREPFSLTLTMGYDAVGNRTSVQDSKNGYTTVTFDALNRQTSEQTAGTGISAIRFDYAYTARGEVASFTRYSNLPGTTVVGTTTHDYDAAGRETHLKSTNGAGTVLANYTYTYDAAGQVTTKQENGTTTIYSYDATAQLTADGAATYGYDETGNRTNAGYVAGSGNRMTSDGIWTYTYDANGNVIKRSKGVVSDTWAYGFDNRNQMTSAAYSATDGGIVTQRVTYVYDALGNRIERDAWNGTTSVERYAMDGWDPAKLNPLGTENFDTWADLDNANALTMRRAFGTGFDELIARQASDGTVMWYLADNQQSVRQLINNVGGIAGTLTYSAFGQTTVSSGTSDRYEYTGQEIDSTLNLYLYNARIYDHLSGRFFQEDPLGFAAGDANLFRYVKNSSTNATDPSGLQPTRYYPQNSPLLKDAAEKLLITQPRVVGVDITDDGKFKLRYPGFGGGIYAVIGEFEIIDYPEALRRISKAKAPQGKMPIGQNPPFGGGYGGSGGGIGNGTTFPGIDRVSPPPSGKGTLLVPPSFPGAFDQKYPAGSDAVAAAFNTIKNGIKIDGDKYPLWVHIMEHFLQTYRTGGELRSNPYILPDKYKREMELHSRPVIYKILKDAYDKGGISSKVGSGFSVPEQKVRWYSSAWDLNNERLVKFKEKFTDTDENLFRSHGGAWITIDALGSQVTGKSTDPDGTVTLRLKAQVTVLDAADFSDKDSWFSRRLRQNWPGWLGDIYRAAAVLQEINPKSVYWHKITFISEYAVTIGCVPPGTVAPGGR</sequence>
<dbReference type="NCBIfam" id="TIGR01643">
    <property type="entry name" value="YD_repeat_2x"/>
    <property type="match status" value="26"/>
</dbReference>
<protein>
    <submittedName>
        <fullName evidence="6">RHS repeat protein</fullName>
    </submittedName>
</protein>
<dbReference type="RefSeq" id="WP_210657256.1">
    <property type="nucleotide sequence ID" value="NZ_JAGKQQ010000001.1"/>
</dbReference>
<dbReference type="InterPro" id="IPR006530">
    <property type="entry name" value="YD"/>
</dbReference>
<feature type="compositionally biased region" description="Low complexity" evidence="2">
    <location>
        <begin position="189"/>
        <end position="199"/>
    </location>
</feature>
<dbReference type="NCBIfam" id="TIGR03696">
    <property type="entry name" value="Rhs_assc_core"/>
    <property type="match status" value="1"/>
</dbReference>
<feature type="domain" description="Bacterial Ig-like" evidence="3">
    <location>
        <begin position="928"/>
        <end position="1026"/>
    </location>
</feature>
<evidence type="ECO:0000259" key="5">
    <source>
        <dbReference type="Pfam" id="PF25778"/>
    </source>
</evidence>
<dbReference type="EMBL" id="JAGKQQ010000001">
    <property type="protein sequence ID" value="MBP3957828.1"/>
    <property type="molecule type" value="Genomic_DNA"/>
</dbReference>
<comment type="caution">
    <text evidence="6">The sequence shown here is derived from an EMBL/GenBank/DDBJ whole genome shotgun (WGS) entry which is preliminary data.</text>
</comment>
<reference evidence="6 7" key="1">
    <citation type="submission" date="2021-04" db="EMBL/GenBank/DDBJ databases">
        <authorList>
            <person name="Ivanova A."/>
        </authorList>
    </citation>
    <scope>NUCLEOTIDE SEQUENCE [LARGE SCALE GENOMIC DNA]</scope>
    <source>
        <strain evidence="6 7">G18</strain>
    </source>
</reference>
<feature type="domain" description="DUF7948" evidence="5">
    <location>
        <begin position="294"/>
        <end position="504"/>
    </location>
</feature>
<evidence type="ECO:0000256" key="2">
    <source>
        <dbReference type="SAM" id="MobiDB-lite"/>
    </source>
</evidence>
<dbReference type="Pfam" id="PF05593">
    <property type="entry name" value="RHS_repeat"/>
    <property type="match status" value="13"/>
</dbReference>
<feature type="compositionally biased region" description="Gly residues" evidence="2">
    <location>
        <begin position="173"/>
        <end position="188"/>
    </location>
</feature>
<name>A0ABS5BVU4_9BACT</name>
<dbReference type="InterPro" id="IPR044016">
    <property type="entry name" value="Big_13"/>
</dbReference>
<dbReference type="PANTHER" id="PTHR32305:SF15">
    <property type="entry name" value="PROTEIN RHSA-RELATED"/>
    <property type="match status" value="1"/>
</dbReference>
<proteinExistence type="predicted"/>
<dbReference type="Gene3D" id="2.60.40.10">
    <property type="entry name" value="Immunoglobulins"/>
    <property type="match status" value="1"/>
</dbReference>
<evidence type="ECO:0000259" key="4">
    <source>
        <dbReference type="Pfam" id="PF25023"/>
    </source>
</evidence>
<dbReference type="InterPro" id="IPR057708">
    <property type="entry name" value="DUF7948"/>
</dbReference>
<evidence type="ECO:0000259" key="3">
    <source>
        <dbReference type="Pfam" id="PF19077"/>
    </source>
</evidence>
<dbReference type="Pfam" id="PF25023">
    <property type="entry name" value="TEN_YD-shell"/>
    <property type="match status" value="2"/>
</dbReference>
<feature type="compositionally biased region" description="Gly residues" evidence="2">
    <location>
        <begin position="203"/>
        <end position="214"/>
    </location>
</feature>
<accession>A0ABS5BVU4</accession>
<gene>
    <name evidence="6" type="ORF">J8F10_21455</name>
</gene>
<feature type="domain" description="Teneurin-like YD-shell" evidence="4">
    <location>
        <begin position="2161"/>
        <end position="2340"/>
    </location>
</feature>
<feature type="compositionally biased region" description="Gly residues" evidence="2">
    <location>
        <begin position="225"/>
        <end position="234"/>
    </location>
</feature>
<dbReference type="InterPro" id="IPR022385">
    <property type="entry name" value="Rhs_assc_core"/>
</dbReference>
<dbReference type="Pfam" id="PF25778">
    <property type="entry name" value="DUF7948"/>
    <property type="match status" value="1"/>
</dbReference>
<dbReference type="PANTHER" id="PTHR32305">
    <property type="match status" value="1"/>
</dbReference>
<feature type="domain" description="Teneurin-like YD-shell" evidence="4">
    <location>
        <begin position="2626"/>
        <end position="3044"/>
    </location>
</feature>